<sequence length="66" mass="7215">MAILCPVGLLLKMTQSLPGFEILTGRRLDLKMMPMVTLIHTCGLRQATTAMNISNGEANKSPQQKT</sequence>
<dbReference type="EMBL" id="DAAOZT010000053">
    <property type="protein sequence ID" value="HAD4494480.1"/>
    <property type="molecule type" value="Genomic_DNA"/>
</dbReference>
<name>A0A714X5N4_SALTI</name>
<comment type="caution">
    <text evidence="2">The sequence shown here is derived from an EMBL/GenBank/DDBJ whole genome shotgun (WGS) entry which is preliminary data.</text>
</comment>
<protein>
    <submittedName>
        <fullName evidence="2">Uncharacterized protein</fullName>
    </submittedName>
</protein>
<accession>A0A714X5N4</accession>
<reference evidence="2" key="2">
    <citation type="submission" date="2019-01" db="EMBL/GenBank/DDBJ databases">
        <authorList>
            <consortium name="NCBI Pathogen Detection Project"/>
        </authorList>
    </citation>
    <scope>NUCLEOTIDE SEQUENCE</scope>
    <source>
        <strain evidence="2">CT18</strain>
    </source>
</reference>
<evidence type="ECO:0000313" key="1">
    <source>
        <dbReference type="EMBL" id="HAD4213878.1"/>
    </source>
</evidence>
<evidence type="ECO:0000313" key="2">
    <source>
        <dbReference type="EMBL" id="HAD4494480.1"/>
    </source>
</evidence>
<gene>
    <name evidence="1" type="ORF">G1T01_24000</name>
    <name evidence="2" type="ORF">G1T70_24005</name>
</gene>
<dbReference type="EMBL" id="DAAOYM010000053">
    <property type="protein sequence ID" value="HAD4213878.1"/>
    <property type="molecule type" value="Genomic_DNA"/>
</dbReference>
<proteinExistence type="predicted"/>
<dbReference type="AlphaFoldDB" id="A0A714X5N4"/>
<organism evidence="2">
    <name type="scientific">Salmonella enterica subsp. enterica serovar Typhi str. CT18</name>
    <dbReference type="NCBI Taxonomy" id="220341"/>
    <lineage>
        <taxon>Bacteria</taxon>
        <taxon>Pseudomonadati</taxon>
        <taxon>Pseudomonadota</taxon>
        <taxon>Gammaproteobacteria</taxon>
        <taxon>Enterobacterales</taxon>
        <taxon>Enterobacteriaceae</taxon>
        <taxon>Salmonella</taxon>
    </lineage>
</organism>
<reference evidence="2" key="1">
    <citation type="journal article" date="2018" name="Genome Biol.">
        <title>SKESA: strategic k-mer extension for scrupulous assemblies.</title>
        <authorList>
            <person name="Souvorov A."/>
            <person name="Agarwala R."/>
            <person name="Lipman D.J."/>
        </authorList>
    </citation>
    <scope>NUCLEOTIDE SEQUENCE</scope>
    <source>
        <strain evidence="2">CT18</strain>
    </source>
</reference>